<dbReference type="AlphaFoldDB" id="A0A1I3XD33"/>
<reference evidence="2" key="1">
    <citation type="submission" date="2016-10" db="EMBL/GenBank/DDBJ databases">
        <authorList>
            <person name="Varghese N."/>
            <person name="Submissions S."/>
        </authorList>
    </citation>
    <scope>NUCLEOTIDE SEQUENCE [LARGE SCALE GENOMIC DNA]</scope>
    <source>
        <strain evidence="2">CGMCC 1.3704</strain>
    </source>
</reference>
<accession>A0A1I3XD33</accession>
<dbReference type="OrthoDB" id="2971762at2"/>
<sequence>MVNLGGPLPSPLRKYETYIKDLVLELGLTGKADEFIREGKAAVYRIQRELGSSTDDLAYYTGIREHIIRLIIN</sequence>
<evidence type="ECO:0000313" key="1">
    <source>
        <dbReference type="EMBL" id="SFK17435.1"/>
    </source>
</evidence>
<protein>
    <submittedName>
        <fullName evidence="1">Uncharacterized protein</fullName>
    </submittedName>
</protein>
<dbReference type="Proteomes" id="UP000183557">
    <property type="component" value="Unassembled WGS sequence"/>
</dbReference>
<dbReference type="RefSeq" id="WP_075037275.1">
    <property type="nucleotide sequence ID" value="NZ_FOSB01000008.1"/>
</dbReference>
<proteinExistence type="predicted"/>
<evidence type="ECO:0000313" key="2">
    <source>
        <dbReference type="Proteomes" id="UP000183557"/>
    </source>
</evidence>
<gene>
    <name evidence="1" type="ORF">SAMN04487936_108131</name>
</gene>
<keyword evidence="2" id="KW-1185">Reference proteome</keyword>
<organism evidence="1 2">
    <name type="scientific">Halobacillus dabanensis</name>
    <dbReference type="NCBI Taxonomy" id="240302"/>
    <lineage>
        <taxon>Bacteria</taxon>
        <taxon>Bacillati</taxon>
        <taxon>Bacillota</taxon>
        <taxon>Bacilli</taxon>
        <taxon>Bacillales</taxon>
        <taxon>Bacillaceae</taxon>
        <taxon>Halobacillus</taxon>
    </lineage>
</organism>
<dbReference type="EMBL" id="FOSB01000008">
    <property type="protein sequence ID" value="SFK17435.1"/>
    <property type="molecule type" value="Genomic_DNA"/>
</dbReference>
<name>A0A1I3XD33_HALDA</name>